<evidence type="ECO:0000259" key="1">
    <source>
        <dbReference type="Pfam" id="PF13966"/>
    </source>
</evidence>
<protein>
    <recommendedName>
        <fullName evidence="1">Reverse transcriptase zinc-binding domain-containing protein</fullName>
    </recommendedName>
</protein>
<organism evidence="2 3">
    <name type="scientific">Digitaria exilis</name>
    <dbReference type="NCBI Taxonomy" id="1010633"/>
    <lineage>
        <taxon>Eukaryota</taxon>
        <taxon>Viridiplantae</taxon>
        <taxon>Streptophyta</taxon>
        <taxon>Embryophyta</taxon>
        <taxon>Tracheophyta</taxon>
        <taxon>Spermatophyta</taxon>
        <taxon>Magnoliopsida</taxon>
        <taxon>Liliopsida</taxon>
        <taxon>Poales</taxon>
        <taxon>Poaceae</taxon>
        <taxon>PACMAD clade</taxon>
        <taxon>Panicoideae</taxon>
        <taxon>Panicodae</taxon>
        <taxon>Paniceae</taxon>
        <taxon>Anthephorinae</taxon>
        <taxon>Digitaria</taxon>
    </lineage>
</organism>
<dbReference type="InterPro" id="IPR026960">
    <property type="entry name" value="RVT-Znf"/>
</dbReference>
<gene>
    <name evidence="2" type="ORF">HU200_034559</name>
</gene>
<dbReference type="AlphaFoldDB" id="A0A835BJB0"/>
<dbReference type="Proteomes" id="UP000636709">
    <property type="component" value="Unassembled WGS sequence"/>
</dbReference>
<evidence type="ECO:0000313" key="2">
    <source>
        <dbReference type="EMBL" id="KAF8700182.1"/>
    </source>
</evidence>
<dbReference type="OrthoDB" id="686619at2759"/>
<dbReference type="Pfam" id="PF13966">
    <property type="entry name" value="zf-RVT"/>
    <property type="match status" value="1"/>
</dbReference>
<feature type="domain" description="Reverse transcriptase zinc-binding" evidence="1">
    <location>
        <begin position="2"/>
        <end position="40"/>
    </location>
</feature>
<proteinExistence type="predicted"/>
<comment type="caution">
    <text evidence="2">The sequence shown here is derived from an EMBL/GenBank/DDBJ whole genome shotgun (WGS) entry which is preliminary data.</text>
</comment>
<reference evidence="2" key="1">
    <citation type="submission" date="2020-07" db="EMBL/GenBank/DDBJ databases">
        <title>Genome sequence and genetic diversity analysis of an under-domesticated orphan crop, white fonio (Digitaria exilis).</title>
        <authorList>
            <person name="Bennetzen J.L."/>
            <person name="Chen S."/>
            <person name="Ma X."/>
            <person name="Wang X."/>
            <person name="Yssel A.E.J."/>
            <person name="Chaluvadi S.R."/>
            <person name="Johnson M."/>
            <person name="Gangashetty P."/>
            <person name="Hamidou F."/>
            <person name="Sanogo M.D."/>
            <person name="Zwaenepoel A."/>
            <person name="Wallace J."/>
            <person name="Van De Peer Y."/>
            <person name="Van Deynze A."/>
        </authorList>
    </citation>
    <scope>NUCLEOTIDE SEQUENCE</scope>
    <source>
        <tissue evidence="2">Leaves</tissue>
    </source>
</reference>
<accession>A0A835BJB0</accession>
<sequence length="145" mass="16866">MAEQRKRHNLQDNDDCIFCSQHPESIDHLLLNCSFSREVWFIILQGLDWQSISPTGTDLSFVDWWNQSRRAVCKDNRKHFDSLVILVAWSIWLERNARTFNRQQRTASQLAMLLKHEAAIWAHDTFIQPSAAAATTFSSIHQVAQ</sequence>
<keyword evidence="3" id="KW-1185">Reference proteome</keyword>
<evidence type="ECO:0000313" key="3">
    <source>
        <dbReference type="Proteomes" id="UP000636709"/>
    </source>
</evidence>
<name>A0A835BJB0_9POAL</name>
<dbReference type="EMBL" id="JACEFO010001828">
    <property type="protein sequence ID" value="KAF8700182.1"/>
    <property type="molecule type" value="Genomic_DNA"/>
</dbReference>